<evidence type="ECO:0000313" key="5">
    <source>
        <dbReference type="EMBL" id="AGA25847.1"/>
    </source>
</evidence>
<dbReference type="PROSITE" id="PS50893">
    <property type="entry name" value="ABC_TRANSPORTER_2"/>
    <property type="match status" value="1"/>
</dbReference>
<keyword evidence="2" id="KW-0547">Nucleotide-binding</keyword>
<gene>
    <name evidence="5" type="ordered locus">Sinac_1466</name>
</gene>
<dbReference type="InterPro" id="IPR017871">
    <property type="entry name" value="ABC_transporter-like_CS"/>
</dbReference>
<dbReference type="HOGENOM" id="CLU_566065_0_0_0"/>
<proteinExistence type="predicted"/>
<protein>
    <submittedName>
        <fullName evidence="5">ABC-type antimicrobial peptide transport system, ATPase component</fullName>
    </submittedName>
</protein>
<evidence type="ECO:0000256" key="3">
    <source>
        <dbReference type="ARBA" id="ARBA00022840"/>
    </source>
</evidence>
<dbReference type="eggNOG" id="COG1136">
    <property type="taxonomic scope" value="Bacteria"/>
</dbReference>
<sequence>MLVSARGLGRTYSTLRGPIVAVEGVDLEIEPGEFVVICGRSGSGKSTLLGMVGGLCRPSAGSVSIGGTALQSLSPAALADFRAHHLGFMFQFAGLLPNLRAIDNVALPALLDALDEGEAYERARDLLGQVGLAERWDAYPGELSGGQQRRVAVARSLINRPVLLLADEPTNDLDEEAEWEVFTLLQELHRSNATTLIVVTHNQGLAAQADRVVTLRSGRLVSDRRTARVLAEVSHLTSALGLPEVDIATSSPTGVDGPFEAAPGSLTPAEPTPPGAGFARFLFEFLGWVGVVAGVLYAFDSVSGRFQRKAIERRVTERKKSEQLAMQQLRADVHDVVYQPDGRYEVTVYLENFAPDKPFFVLGPELRAFVQIDHGWQPISVLRAGADTDRVQEVRDGRRLVPFTFRIDTDRYDELIPGYFHIRFTSVMVVSESAEPTDDLFERTDDYYVYLKPERLSDDDIRARNKWKPGAIVPRWIPMPAH</sequence>
<dbReference type="PANTHER" id="PTHR24220:SF86">
    <property type="entry name" value="ABC TRANSPORTER ABCH.1"/>
    <property type="match status" value="1"/>
</dbReference>
<evidence type="ECO:0000256" key="1">
    <source>
        <dbReference type="ARBA" id="ARBA00022448"/>
    </source>
</evidence>
<organism evidence="5 6">
    <name type="scientific">Singulisphaera acidiphila (strain ATCC BAA-1392 / DSM 18658 / VKM B-2454 / MOB10)</name>
    <dbReference type="NCBI Taxonomy" id="886293"/>
    <lineage>
        <taxon>Bacteria</taxon>
        <taxon>Pseudomonadati</taxon>
        <taxon>Planctomycetota</taxon>
        <taxon>Planctomycetia</taxon>
        <taxon>Isosphaerales</taxon>
        <taxon>Isosphaeraceae</taxon>
        <taxon>Singulisphaera</taxon>
    </lineage>
</organism>
<keyword evidence="3" id="KW-0067">ATP-binding</keyword>
<reference evidence="5 6" key="1">
    <citation type="submission" date="2012-02" db="EMBL/GenBank/DDBJ databases">
        <title>Complete sequence of chromosome of Singulisphaera acidiphila DSM 18658.</title>
        <authorList>
            <consortium name="US DOE Joint Genome Institute (JGI-PGF)"/>
            <person name="Lucas S."/>
            <person name="Copeland A."/>
            <person name="Lapidus A."/>
            <person name="Glavina del Rio T."/>
            <person name="Dalin E."/>
            <person name="Tice H."/>
            <person name="Bruce D."/>
            <person name="Goodwin L."/>
            <person name="Pitluck S."/>
            <person name="Peters L."/>
            <person name="Ovchinnikova G."/>
            <person name="Chertkov O."/>
            <person name="Kyrpides N."/>
            <person name="Mavromatis K."/>
            <person name="Ivanova N."/>
            <person name="Brettin T."/>
            <person name="Detter J.C."/>
            <person name="Han C."/>
            <person name="Larimer F."/>
            <person name="Land M."/>
            <person name="Hauser L."/>
            <person name="Markowitz V."/>
            <person name="Cheng J.-F."/>
            <person name="Hugenholtz P."/>
            <person name="Woyke T."/>
            <person name="Wu D."/>
            <person name="Tindall B."/>
            <person name="Pomrenke H."/>
            <person name="Brambilla E."/>
            <person name="Klenk H.-P."/>
            <person name="Eisen J.A."/>
        </authorList>
    </citation>
    <scope>NUCLEOTIDE SEQUENCE [LARGE SCALE GENOMIC DNA]</scope>
    <source>
        <strain evidence="6">ATCC BAA-1392 / DSM 18658 / VKM B-2454 / MOB10</strain>
    </source>
</reference>
<dbReference type="STRING" id="886293.Sinac_1466"/>
<evidence type="ECO:0000259" key="4">
    <source>
        <dbReference type="PROSITE" id="PS50893"/>
    </source>
</evidence>
<evidence type="ECO:0000256" key="2">
    <source>
        <dbReference type="ARBA" id="ARBA00022741"/>
    </source>
</evidence>
<accession>L0D9C7</accession>
<dbReference type="GO" id="GO:0005886">
    <property type="term" value="C:plasma membrane"/>
    <property type="evidence" value="ECO:0007669"/>
    <property type="project" value="TreeGrafter"/>
</dbReference>
<dbReference type="InterPro" id="IPR003439">
    <property type="entry name" value="ABC_transporter-like_ATP-bd"/>
</dbReference>
<dbReference type="KEGG" id="saci:Sinac_1466"/>
<dbReference type="Pfam" id="PF00005">
    <property type="entry name" value="ABC_tran"/>
    <property type="match status" value="1"/>
</dbReference>
<dbReference type="GO" id="GO:0016887">
    <property type="term" value="F:ATP hydrolysis activity"/>
    <property type="evidence" value="ECO:0007669"/>
    <property type="project" value="InterPro"/>
</dbReference>
<evidence type="ECO:0000313" key="6">
    <source>
        <dbReference type="Proteomes" id="UP000010798"/>
    </source>
</evidence>
<dbReference type="InterPro" id="IPR003593">
    <property type="entry name" value="AAA+_ATPase"/>
</dbReference>
<dbReference type="SUPFAM" id="SSF52540">
    <property type="entry name" value="P-loop containing nucleoside triphosphate hydrolases"/>
    <property type="match status" value="1"/>
</dbReference>
<dbReference type="RefSeq" id="WP_015245017.1">
    <property type="nucleotide sequence ID" value="NC_019892.1"/>
</dbReference>
<dbReference type="AlphaFoldDB" id="L0D9C7"/>
<keyword evidence="1" id="KW-0813">Transport</keyword>
<dbReference type="SMART" id="SM00382">
    <property type="entry name" value="AAA"/>
    <property type="match status" value="1"/>
</dbReference>
<dbReference type="GO" id="GO:0005524">
    <property type="term" value="F:ATP binding"/>
    <property type="evidence" value="ECO:0007669"/>
    <property type="project" value="UniProtKB-KW"/>
</dbReference>
<dbReference type="Proteomes" id="UP000010798">
    <property type="component" value="Chromosome"/>
</dbReference>
<dbReference type="PROSITE" id="PS00211">
    <property type="entry name" value="ABC_TRANSPORTER_1"/>
    <property type="match status" value="1"/>
</dbReference>
<dbReference type="InterPro" id="IPR027417">
    <property type="entry name" value="P-loop_NTPase"/>
</dbReference>
<dbReference type="GO" id="GO:0022857">
    <property type="term" value="F:transmembrane transporter activity"/>
    <property type="evidence" value="ECO:0007669"/>
    <property type="project" value="TreeGrafter"/>
</dbReference>
<dbReference type="CDD" id="cd03255">
    <property type="entry name" value="ABC_MJ0796_LolCDE_FtsE"/>
    <property type="match status" value="1"/>
</dbReference>
<dbReference type="InterPro" id="IPR017911">
    <property type="entry name" value="MacB-like_ATP-bd"/>
</dbReference>
<dbReference type="OrthoDB" id="9802264at2"/>
<dbReference type="EMBL" id="CP003364">
    <property type="protein sequence ID" value="AGA25847.1"/>
    <property type="molecule type" value="Genomic_DNA"/>
</dbReference>
<feature type="domain" description="ABC transporter" evidence="4">
    <location>
        <begin position="3"/>
        <end position="242"/>
    </location>
</feature>
<keyword evidence="6" id="KW-1185">Reference proteome</keyword>
<name>L0D9C7_SINAD</name>
<dbReference type="Gene3D" id="3.40.50.300">
    <property type="entry name" value="P-loop containing nucleotide triphosphate hydrolases"/>
    <property type="match status" value="1"/>
</dbReference>
<dbReference type="InterPro" id="IPR015854">
    <property type="entry name" value="ABC_transpr_LolD-like"/>
</dbReference>
<dbReference type="PANTHER" id="PTHR24220">
    <property type="entry name" value="IMPORT ATP-BINDING PROTEIN"/>
    <property type="match status" value="1"/>
</dbReference>